<dbReference type="PANTHER" id="PTHR38436:SF3">
    <property type="entry name" value="CARBOXYMETHYLENEBUTENOLIDASE-RELATED"/>
    <property type="match status" value="1"/>
</dbReference>
<sequence>MGEIVPGPAALPVPALTRLAAGVCLLQPLSRKGEGPGLIVLAPEINTNGTYDGLEIQEGIPSSLIKWAEEGYTVVDIREQAWTEGADPLSLAVSTLEQCDKCQPKEKIGLISYDPALWKKASTSLSSHPKIVGAVLYDDASAADSSTQYSIPILQHLGGKSMTKLERSASLTMYDYAEAKSCLFATPFQDHFIYSSESVSHTRNLTFLKKLINGPYFDLEAIWDEHTYWEFENRSVEHTMATMVQEPYVNHIPTMTGGIGRENLTNFYRDHFIFANPADTELELISRTVGIDRVIDEFIFKMTHDKIVDWFLPGIPPTNKYIQVPFTAIVNIRGDRLYHEHIAWDQTTALFQLGLMPEYLPFPSPSPATAAADSSSSSSSSSNKKKKKKKKKKLEYRVPGAGVETAQKIRDKNSVVSNGLFEGGVREV</sequence>
<reference evidence="2 3" key="2">
    <citation type="submission" date="2015-05" db="EMBL/GenBank/DDBJ databases">
        <authorList>
            <person name="Morales-Cruz A."/>
            <person name="Amrine K.C."/>
            <person name="Cantu D."/>
        </authorList>
    </citation>
    <scope>NUCLEOTIDE SEQUENCE [LARGE SCALE GENOMIC DNA]</scope>
    <source>
        <strain evidence="2">UCRPC4</strain>
    </source>
</reference>
<keyword evidence="3" id="KW-1185">Reference proteome</keyword>
<gene>
    <name evidence="2" type="ORF">UCRPC4_g01522</name>
</gene>
<feature type="region of interest" description="Disordered" evidence="1">
    <location>
        <begin position="366"/>
        <end position="399"/>
    </location>
</feature>
<reference evidence="2 3" key="1">
    <citation type="submission" date="2015-05" db="EMBL/GenBank/DDBJ databases">
        <title>Distinctive expansion of gene families associated with plant cell wall degradation and secondary metabolism in the genomes of grapevine trunk pathogens.</title>
        <authorList>
            <person name="Lawrence D.P."/>
            <person name="Travadon R."/>
            <person name="Rolshausen P.E."/>
            <person name="Baumgartner K."/>
        </authorList>
    </citation>
    <scope>NUCLEOTIDE SEQUENCE [LARGE SCALE GENOMIC DNA]</scope>
    <source>
        <strain evidence="2">UCRPC4</strain>
    </source>
</reference>
<dbReference type="AlphaFoldDB" id="A0A0G2GT80"/>
<comment type="caution">
    <text evidence="2">The sequence shown here is derived from an EMBL/GenBank/DDBJ whole genome shotgun (WGS) entry which is preliminary data.</text>
</comment>
<name>A0A0G2GT80_PHACM</name>
<dbReference type="SUPFAM" id="SSF54427">
    <property type="entry name" value="NTF2-like"/>
    <property type="match status" value="1"/>
</dbReference>
<evidence type="ECO:0000313" key="3">
    <source>
        <dbReference type="Proteomes" id="UP000053317"/>
    </source>
</evidence>
<dbReference type="Gene3D" id="3.10.450.50">
    <property type="match status" value="1"/>
</dbReference>
<organism evidence="2 3">
    <name type="scientific">Phaeomoniella chlamydospora</name>
    <name type="common">Phaeoacremonium chlamydosporum</name>
    <dbReference type="NCBI Taxonomy" id="158046"/>
    <lineage>
        <taxon>Eukaryota</taxon>
        <taxon>Fungi</taxon>
        <taxon>Dikarya</taxon>
        <taxon>Ascomycota</taxon>
        <taxon>Pezizomycotina</taxon>
        <taxon>Eurotiomycetes</taxon>
        <taxon>Chaetothyriomycetidae</taxon>
        <taxon>Phaeomoniellales</taxon>
        <taxon>Phaeomoniellaceae</taxon>
        <taxon>Phaeomoniella</taxon>
    </lineage>
</organism>
<proteinExistence type="predicted"/>
<dbReference type="OrthoDB" id="5440at2759"/>
<evidence type="ECO:0000256" key="1">
    <source>
        <dbReference type="SAM" id="MobiDB-lite"/>
    </source>
</evidence>
<dbReference type="InterPro" id="IPR032710">
    <property type="entry name" value="NTF2-like_dom_sf"/>
</dbReference>
<accession>A0A0G2GT80</accession>
<dbReference type="EMBL" id="LCWF01000035">
    <property type="protein sequence ID" value="KKY26503.1"/>
    <property type="molecule type" value="Genomic_DNA"/>
</dbReference>
<dbReference type="Proteomes" id="UP000053317">
    <property type="component" value="Unassembled WGS sequence"/>
</dbReference>
<protein>
    <submittedName>
        <fullName evidence="2">Putative lea domain protein</fullName>
    </submittedName>
</protein>
<feature type="compositionally biased region" description="Basic residues" evidence="1">
    <location>
        <begin position="383"/>
        <end position="394"/>
    </location>
</feature>
<dbReference type="GO" id="GO:0030638">
    <property type="term" value="P:polyketide metabolic process"/>
    <property type="evidence" value="ECO:0007669"/>
    <property type="project" value="InterPro"/>
</dbReference>
<evidence type="ECO:0000313" key="2">
    <source>
        <dbReference type="EMBL" id="KKY26503.1"/>
    </source>
</evidence>
<feature type="compositionally biased region" description="Low complexity" evidence="1">
    <location>
        <begin position="367"/>
        <end position="382"/>
    </location>
</feature>
<dbReference type="InterPro" id="IPR009959">
    <property type="entry name" value="Cyclase_SnoaL-like"/>
</dbReference>
<dbReference type="PANTHER" id="PTHR38436">
    <property type="entry name" value="POLYKETIDE CYCLASE SNOAL-LIKE DOMAIN"/>
    <property type="match status" value="1"/>
</dbReference>